<gene>
    <name evidence="1" type="ORF">UFOPK2602_00246</name>
    <name evidence="2" type="ORF">UFOPK2806_02095</name>
</gene>
<name>A0A6J6PF46_9ZZZZ</name>
<evidence type="ECO:0000313" key="2">
    <source>
        <dbReference type="EMBL" id="CAB4765996.1"/>
    </source>
</evidence>
<reference evidence="1" key="1">
    <citation type="submission" date="2020-05" db="EMBL/GenBank/DDBJ databases">
        <authorList>
            <person name="Chiriac C."/>
            <person name="Salcher M."/>
            <person name="Ghai R."/>
            <person name="Kavagutti S V."/>
        </authorList>
    </citation>
    <scope>NUCLEOTIDE SEQUENCE</scope>
</reference>
<evidence type="ECO:0000313" key="1">
    <source>
        <dbReference type="EMBL" id="CAB4695128.1"/>
    </source>
</evidence>
<proteinExistence type="predicted"/>
<sequence>MPGATRPQRPARWFADACDTGSMGRRCTLRRLLYREMRAVPASMTYRTPGTVMEVSATFVDRITRRPVC</sequence>
<organism evidence="1">
    <name type="scientific">freshwater metagenome</name>
    <dbReference type="NCBI Taxonomy" id="449393"/>
    <lineage>
        <taxon>unclassified sequences</taxon>
        <taxon>metagenomes</taxon>
        <taxon>ecological metagenomes</taxon>
    </lineage>
</organism>
<dbReference type="EMBL" id="CAEZYY010000038">
    <property type="protein sequence ID" value="CAB4765996.1"/>
    <property type="molecule type" value="Genomic_DNA"/>
</dbReference>
<dbReference type="EMBL" id="CAEZXX010000009">
    <property type="protein sequence ID" value="CAB4695128.1"/>
    <property type="molecule type" value="Genomic_DNA"/>
</dbReference>
<dbReference type="AlphaFoldDB" id="A0A6J6PF46"/>
<accession>A0A6J6PF46</accession>
<protein>
    <submittedName>
        <fullName evidence="1">Unannotated protein</fullName>
    </submittedName>
</protein>